<proteinExistence type="predicted"/>
<evidence type="ECO:0000313" key="2">
    <source>
        <dbReference type="EMBL" id="RXZ61775.1"/>
    </source>
</evidence>
<name>A0A4Q2KB35_9FIRM</name>
<keyword evidence="3" id="KW-1185">Reference proteome</keyword>
<dbReference type="Proteomes" id="UP000291269">
    <property type="component" value="Unassembled WGS sequence"/>
</dbReference>
<keyword evidence="1" id="KW-1133">Transmembrane helix</keyword>
<comment type="caution">
    <text evidence="2">The sequence shown here is derived from an EMBL/GenBank/DDBJ whole genome shotgun (WGS) entry which is preliminary data.</text>
</comment>
<sequence length="223" mass="26201">MAKKRSIHELIEEQEPEAKQRMWDEVRQRIAQEDILGEGTPTCKKFSWKKIATIAASFVLVLGISLFSVFYFMPQEKLKSRYCTQEEYSSQPIEETIKKHAEINQKNWLYLDWYEFAESIINVTYYLNSTGEEICFSEEIISGETGDRVKIFITDNFTNIDMLENFIITCLSKQTVKNVEINYANSLTSAFAFFEYEEYRYYLELSQPMTETAILDIVEELLP</sequence>
<dbReference type="EMBL" id="SDOZ01000002">
    <property type="protein sequence ID" value="RXZ61775.1"/>
    <property type="molecule type" value="Genomic_DNA"/>
</dbReference>
<protein>
    <recommendedName>
        <fullName evidence="4">DUF4367 domain-containing protein</fullName>
    </recommendedName>
</protein>
<evidence type="ECO:0008006" key="4">
    <source>
        <dbReference type="Google" id="ProtNLM"/>
    </source>
</evidence>
<dbReference type="RefSeq" id="WP_129224773.1">
    <property type="nucleotide sequence ID" value="NZ_SDOZ01000002.1"/>
</dbReference>
<keyword evidence="1" id="KW-0812">Transmembrane</keyword>
<gene>
    <name evidence="2" type="ORF">ESZ91_05135</name>
</gene>
<dbReference type="AlphaFoldDB" id="A0A4Q2KB35"/>
<evidence type="ECO:0000313" key="3">
    <source>
        <dbReference type="Proteomes" id="UP000291269"/>
    </source>
</evidence>
<organism evidence="2 3">
    <name type="scientific">Candidatus Borkfalkia ceftriaxoniphila</name>
    <dbReference type="NCBI Taxonomy" id="2508949"/>
    <lineage>
        <taxon>Bacteria</taxon>
        <taxon>Bacillati</taxon>
        <taxon>Bacillota</taxon>
        <taxon>Clostridia</taxon>
        <taxon>Christensenellales</taxon>
        <taxon>Christensenellaceae</taxon>
        <taxon>Candidatus Borkfalkia</taxon>
    </lineage>
</organism>
<feature type="transmembrane region" description="Helical" evidence="1">
    <location>
        <begin position="51"/>
        <end position="73"/>
    </location>
</feature>
<reference evidence="2 3" key="1">
    <citation type="journal article" date="2019" name="Gut">
        <title>Antibiotics-induced monodominance of a novel gut bacterial order.</title>
        <authorList>
            <person name="Hildebrand F."/>
            <person name="Moitinho-Silva L."/>
            <person name="Blasche S."/>
            <person name="Jahn M.T."/>
            <person name="Gossmann T.I."/>
            <person name="Heuerta-Cepas J."/>
            <person name="Hercog R."/>
            <person name="Luetge M."/>
            <person name="Bahram M."/>
            <person name="Pryszlak A."/>
            <person name="Alves R.J."/>
            <person name="Waszak S.M."/>
            <person name="Zhu A."/>
            <person name="Ye L."/>
            <person name="Costea P.I."/>
            <person name="Aalvink S."/>
            <person name="Belzer C."/>
            <person name="Forslund S.K."/>
            <person name="Sunagawa S."/>
            <person name="Hentschel U."/>
            <person name="Merten C."/>
            <person name="Patil K.R."/>
            <person name="Benes V."/>
            <person name="Bork P."/>
        </authorList>
    </citation>
    <scope>NUCLEOTIDE SEQUENCE [LARGE SCALE GENOMIC DNA]</scope>
    <source>
        <strain evidence="2 3">HDS1380</strain>
    </source>
</reference>
<evidence type="ECO:0000256" key="1">
    <source>
        <dbReference type="SAM" id="Phobius"/>
    </source>
</evidence>
<accession>A0A4Q2KB35</accession>
<keyword evidence="1" id="KW-0472">Membrane</keyword>